<feature type="domain" description="EamA" evidence="7">
    <location>
        <begin position="155"/>
        <end position="290"/>
    </location>
</feature>
<evidence type="ECO:0000313" key="9">
    <source>
        <dbReference type="Proteomes" id="UP000290545"/>
    </source>
</evidence>
<evidence type="ECO:0000256" key="4">
    <source>
        <dbReference type="ARBA" id="ARBA00022989"/>
    </source>
</evidence>
<evidence type="ECO:0000256" key="2">
    <source>
        <dbReference type="ARBA" id="ARBA00022475"/>
    </source>
</evidence>
<dbReference type="Pfam" id="PF00892">
    <property type="entry name" value="EamA"/>
    <property type="match status" value="2"/>
</dbReference>
<feature type="transmembrane region" description="Helical" evidence="6">
    <location>
        <begin position="121"/>
        <end position="140"/>
    </location>
</feature>
<evidence type="ECO:0000256" key="3">
    <source>
        <dbReference type="ARBA" id="ARBA00022692"/>
    </source>
</evidence>
<dbReference type="Gene3D" id="1.10.3730.20">
    <property type="match status" value="1"/>
</dbReference>
<accession>A0A4Q1D8M6</accession>
<dbReference type="EMBL" id="SDHZ01000001">
    <property type="protein sequence ID" value="RXK85641.1"/>
    <property type="molecule type" value="Genomic_DNA"/>
</dbReference>
<reference evidence="8 9" key="1">
    <citation type="submission" date="2019-01" db="EMBL/GenBank/DDBJ databases">
        <title>Filimonas sp. strain TTM-71.</title>
        <authorList>
            <person name="Chen W.-M."/>
        </authorList>
    </citation>
    <scope>NUCLEOTIDE SEQUENCE [LARGE SCALE GENOMIC DNA]</scope>
    <source>
        <strain evidence="8 9">TTM-71</strain>
    </source>
</reference>
<name>A0A4Q1D8M6_9BACT</name>
<comment type="caution">
    <text evidence="8">The sequence shown here is derived from an EMBL/GenBank/DDBJ whole genome shotgun (WGS) entry which is preliminary data.</text>
</comment>
<evidence type="ECO:0000313" key="8">
    <source>
        <dbReference type="EMBL" id="RXK85641.1"/>
    </source>
</evidence>
<evidence type="ECO:0000256" key="6">
    <source>
        <dbReference type="SAM" id="Phobius"/>
    </source>
</evidence>
<evidence type="ECO:0000256" key="5">
    <source>
        <dbReference type="ARBA" id="ARBA00023136"/>
    </source>
</evidence>
<keyword evidence="2" id="KW-1003">Cell membrane</keyword>
<feature type="domain" description="EamA" evidence="7">
    <location>
        <begin position="10"/>
        <end position="140"/>
    </location>
</feature>
<feature type="transmembrane region" description="Helical" evidence="6">
    <location>
        <begin position="152"/>
        <end position="171"/>
    </location>
</feature>
<keyword evidence="3 6" id="KW-0812">Transmembrane</keyword>
<feature type="transmembrane region" description="Helical" evidence="6">
    <location>
        <begin position="183"/>
        <end position="203"/>
    </location>
</feature>
<feature type="transmembrane region" description="Helical" evidence="6">
    <location>
        <begin position="215"/>
        <end position="236"/>
    </location>
</feature>
<dbReference type="SUPFAM" id="SSF103481">
    <property type="entry name" value="Multidrug resistance efflux transporter EmrE"/>
    <property type="match status" value="2"/>
</dbReference>
<comment type="subcellular location">
    <subcellularLocation>
        <location evidence="1">Cell membrane</location>
        <topology evidence="1">Multi-pass membrane protein</topology>
    </subcellularLocation>
</comment>
<keyword evidence="9" id="KW-1185">Reference proteome</keyword>
<feature type="transmembrane region" description="Helical" evidence="6">
    <location>
        <begin position="95"/>
        <end position="114"/>
    </location>
</feature>
<dbReference type="InterPro" id="IPR000620">
    <property type="entry name" value="EamA_dom"/>
</dbReference>
<dbReference type="InterPro" id="IPR050638">
    <property type="entry name" value="AA-Vitamin_Transporters"/>
</dbReference>
<evidence type="ECO:0000259" key="7">
    <source>
        <dbReference type="Pfam" id="PF00892"/>
    </source>
</evidence>
<dbReference type="GO" id="GO:0005886">
    <property type="term" value="C:plasma membrane"/>
    <property type="evidence" value="ECO:0007669"/>
    <property type="project" value="UniProtKB-SubCell"/>
</dbReference>
<feature type="transmembrane region" description="Helical" evidence="6">
    <location>
        <begin position="71"/>
        <end position="89"/>
    </location>
</feature>
<feature type="transmembrane region" description="Helical" evidence="6">
    <location>
        <begin position="248"/>
        <end position="267"/>
    </location>
</feature>
<evidence type="ECO:0000256" key="1">
    <source>
        <dbReference type="ARBA" id="ARBA00004651"/>
    </source>
</evidence>
<organism evidence="8 9">
    <name type="scientific">Filimonas effusa</name>
    <dbReference type="NCBI Taxonomy" id="2508721"/>
    <lineage>
        <taxon>Bacteria</taxon>
        <taxon>Pseudomonadati</taxon>
        <taxon>Bacteroidota</taxon>
        <taxon>Chitinophagia</taxon>
        <taxon>Chitinophagales</taxon>
        <taxon>Chitinophagaceae</taxon>
        <taxon>Filimonas</taxon>
    </lineage>
</organism>
<feature type="transmembrane region" description="Helical" evidence="6">
    <location>
        <begin position="35"/>
        <end position="56"/>
    </location>
</feature>
<dbReference type="OrthoDB" id="9812547at2"/>
<dbReference type="RefSeq" id="WP_129001394.1">
    <property type="nucleotide sequence ID" value="NZ_SDHZ01000001.1"/>
</dbReference>
<dbReference type="PANTHER" id="PTHR32322:SF18">
    <property type="entry name" value="S-ADENOSYLMETHIONINE_S-ADENOSYLHOMOCYSTEINE TRANSPORTER"/>
    <property type="match status" value="1"/>
</dbReference>
<gene>
    <name evidence="8" type="ORF">ESB13_02170</name>
</gene>
<dbReference type="PANTHER" id="PTHR32322">
    <property type="entry name" value="INNER MEMBRANE TRANSPORTER"/>
    <property type="match status" value="1"/>
</dbReference>
<keyword evidence="5 6" id="KW-0472">Membrane</keyword>
<sequence>MNQGNKTAWLALLALCIIWGTTFLAARVGVKAFPPLLFMGTRHMTAGLLLLIWGSIRRRGAPTGIEFKQQLLPAIMLVALGNGIVAMAVKHIPSGLAALLCAMMPVYVTVISLFKKNREPLNAKIVMGLLLGMGGLMVIFKDNLAAIANPQYLGGIAICLVSCLFFAMGSVYTKGRVTTTDVFIKVGLQLFMGGIVLLLGSAVVEKWSDVHRVPAATVCAILYLIFFGSILAFLCFDHVLSHLPVGLATIYAYVNPLVAIVLGFVVLREPVTAYTLLAFSLTITGIFLINAGHRRKDKPAKRRFSNITFRINSLLRISD</sequence>
<feature type="transmembrane region" description="Helical" evidence="6">
    <location>
        <begin position="273"/>
        <end position="293"/>
    </location>
</feature>
<protein>
    <submittedName>
        <fullName evidence="8">EamA family transporter</fullName>
    </submittedName>
</protein>
<proteinExistence type="predicted"/>
<keyword evidence="4 6" id="KW-1133">Transmembrane helix</keyword>
<dbReference type="Proteomes" id="UP000290545">
    <property type="component" value="Unassembled WGS sequence"/>
</dbReference>
<dbReference type="AlphaFoldDB" id="A0A4Q1D8M6"/>
<dbReference type="InterPro" id="IPR037185">
    <property type="entry name" value="EmrE-like"/>
</dbReference>